<name>A0A2U3MV13_9GAMM</name>
<dbReference type="Proteomes" id="UP000245974">
    <property type="component" value="Unassembled WGS sequence"/>
</dbReference>
<evidence type="ECO:0000313" key="1">
    <source>
        <dbReference type="EMBL" id="SPL69139.1"/>
    </source>
</evidence>
<reference evidence="2" key="1">
    <citation type="submission" date="2018-03" db="EMBL/GenBank/DDBJ databases">
        <authorList>
            <person name="Blom J."/>
        </authorList>
    </citation>
    <scope>NUCLEOTIDE SEQUENCE [LARGE SCALE GENOMIC DNA]</scope>
    <source>
        <strain evidence="2">KPC-SM-21</strain>
    </source>
</reference>
<sequence length="110" mass="12570">MSKQLTFIEAKLTSTLITRIEAWVYDYGESLKYVSIDYDKQSDGVLVSFLEGEDSQQKRLSLREAEFVTWLIPQVRSLETNNNCSIESIKIIYDAKGLLLDILEVSNATE</sequence>
<organism evidence="1 2">
    <name type="scientific">Acinetobacter stercoris</name>
    <dbReference type="NCBI Taxonomy" id="2126983"/>
    <lineage>
        <taxon>Bacteria</taxon>
        <taxon>Pseudomonadati</taxon>
        <taxon>Pseudomonadota</taxon>
        <taxon>Gammaproteobacteria</taxon>
        <taxon>Moraxellales</taxon>
        <taxon>Moraxellaceae</taxon>
        <taxon>Acinetobacter</taxon>
    </lineage>
</organism>
<dbReference type="InParanoid" id="A0A2U3MV13"/>
<dbReference type="AlphaFoldDB" id="A0A2U3MV13"/>
<protein>
    <submittedName>
        <fullName evidence="1">Uncharacterized protein</fullName>
    </submittedName>
</protein>
<keyword evidence="2" id="KW-1185">Reference proteome</keyword>
<proteinExistence type="predicted"/>
<evidence type="ECO:0000313" key="2">
    <source>
        <dbReference type="Proteomes" id="UP000245974"/>
    </source>
</evidence>
<dbReference type="RefSeq" id="WP_121972687.1">
    <property type="nucleotide sequence ID" value="NZ_OOGT01000008.1"/>
</dbReference>
<gene>
    <name evidence="1" type="ORF">KPC_0317</name>
</gene>
<accession>A0A2U3MV13</accession>
<dbReference type="EMBL" id="OOGT01000008">
    <property type="protein sequence ID" value="SPL69139.1"/>
    <property type="molecule type" value="Genomic_DNA"/>
</dbReference>